<dbReference type="Proteomes" id="UP000469724">
    <property type="component" value="Unassembled WGS sequence"/>
</dbReference>
<evidence type="ECO:0000313" key="2">
    <source>
        <dbReference type="EMBL" id="NDY56775.1"/>
    </source>
</evidence>
<gene>
    <name evidence="2" type="ORF">G3N56_08460</name>
</gene>
<dbReference type="EMBL" id="JAAGRQ010000027">
    <property type="protein sequence ID" value="NDY56775.1"/>
    <property type="molecule type" value="Genomic_DNA"/>
</dbReference>
<protein>
    <submittedName>
        <fullName evidence="2">Uncharacterized protein</fullName>
    </submittedName>
</protein>
<evidence type="ECO:0000256" key="1">
    <source>
        <dbReference type="SAM" id="MobiDB-lite"/>
    </source>
</evidence>
<sequence>MDNTPDPRDAMRREAARAVRQAAMSGEDGHSPFSRTRFRVVPTDGTPPGKRDGDGREGEQ</sequence>
<keyword evidence="3" id="KW-1185">Reference proteome</keyword>
<name>A0A7K3NLY1_9BACT</name>
<comment type="caution">
    <text evidence="2">The sequence shown here is derived from an EMBL/GenBank/DDBJ whole genome shotgun (WGS) entry which is preliminary data.</text>
</comment>
<feature type="region of interest" description="Disordered" evidence="1">
    <location>
        <begin position="1"/>
        <end position="60"/>
    </location>
</feature>
<organism evidence="2 3">
    <name type="scientific">Desulfolutivibrio sulfodismutans</name>
    <dbReference type="NCBI Taxonomy" id="63561"/>
    <lineage>
        <taxon>Bacteria</taxon>
        <taxon>Pseudomonadati</taxon>
        <taxon>Thermodesulfobacteriota</taxon>
        <taxon>Desulfovibrionia</taxon>
        <taxon>Desulfovibrionales</taxon>
        <taxon>Desulfovibrionaceae</taxon>
        <taxon>Desulfolutivibrio</taxon>
    </lineage>
</organism>
<proteinExistence type="predicted"/>
<reference evidence="2 3" key="1">
    <citation type="submission" date="2020-02" db="EMBL/GenBank/DDBJ databases">
        <title>Comparative genomics of sulfur disproportionating microorganisms.</title>
        <authorList>
            <person name="Ward L.M."/>
            <person name="Bertran E."/>
            <person name="Johnston D.T."/>
        </authorList>
    </citation>
    <scope>NUCLEOTIDE SEQUENCE [LARGE SCALE GENOMIC DNA]</scope>
    <source>
        <strain evidence="2 3">DSM 3696</strain>
    </source>
</reference>
<feature type="compositionally biased region" description="Basic and acidic residues" evidence="1">
    <location>
        <begin position="49"/>
        <end position="60"/>
    </location>
</feature>
<evidence type="ECO:0000313" key="3">
    <source>
        <dbReference type="Proteomes" id="UP000469724"/>
    </source>
</evidence>
<dbReference type="RefSeq" id="WP_163301824.1">
    <property type="nucleotide sequence ID" value="NZ_JAAGRQ010000027.1"/>
</dbReference>
<feature type="compositionally biased region" description="Basic and acidic residues" evidence="1">
    <location>
        <begin position="1"/>
        <end position="17"/>
    </location>
</feature>
<dbReference type="AlphaFoldDB" id="A0A7K3NLY1"/>
<accession>A0A7K3NLY1</accession>